<dbReference type="InterPro" id="IPR022644">
    <property type="entry name" value="De-COase2_N"/>
</dbReference>
<accession>A0ABS9TFG8</accession>
<keyword evidence="4" id="KW-0457">Lysine biosynthesis</keyword>
<keyword evidence="2" id="KW-0210">Decarboxylase</keyword>
<feature type="domain" description="Orn/DAP/Arg decarboxylase 2 N-terminal" evidence="8">
    <location>
        <begin position="33"/>
        <end position="279"/>
    </location>
</feature>
<keyword evidence="4" id="KW-0028">Amino-acid biosynthesis</keyword>
<keyword evidence="5" id="KW-0456">Lyase</keyword>
<dbReference type="RefSeq" id="WP_241037390.1">
    <property type="nucleotide sequence ID" value="NZ_BAAAJF010000015.1"/>
</dbReference>
<dbReference type="PANTHER" id="PTHR43727">
    <property type="entry name" value="DIAMINOPIMELATE DECARBOXYLASE"/>
    <property type="match status" value="1"/>
</dbReference>
<dbReference type="Pfam" id="PF02784">
    <property type="entry name" value="Orn_Arg_deC_N"/>
    <property type="match status" value="1"/>
</dbReference>
<sequence length="440" mass="47741">MMTEFEVQGIPVSKLALDYGTPLFVYDGDVLVEQYEGLRRRLHPKLEMFFSLKANPNVSICALLQSMGARAEVSSAAELVTAIRAGVLPEDIVFVGPGKSADELAACLDEDILAIVCESPGELELIDQLARLRGKVARVALRINPAFAVKGSGLTMGGKPRQFGIDEAQLNELGNAARRFPGVRLMGVHVYMGTRILAEDVVIENTRRVLDLARRVSTLLDFSLELVDVGGGLGVAYFDGERDIDPSVLAAGLEPIIAEFAAASPRTRLAMELGRYLTARAGTYVVRVRYVKTSLGQHFAITDGGTHHHMAAVGIGSFVKRNFPMRLLDGADAPTESWTVTGPLCTPNDTLAKGVALPPLRPGDLLGVLRSGAYGPTASPVLFLGHGAPAEVLVHCGRPYLIRDRDRTEDLLRPQYLHDFSALRVPDRRTDSPQLKELKR</sequence>
<dbReference type="Proteomes" id="UP001299970">
    <property type="component" value="Unassembled WGS sequence"/>
</dbReference>
<comment type="cofactor">
    <cofactor evidence="1">
        <name>pyridoxal 5'-phosphate</name>
        <dbReference type="ChEBI" id="CHEBI:597326"/>
    </cofactor>
</comment>
<gene>
    <name evidence="9" type="ORF">MMF94_15860</name>
</gene>
<evidence type="ECO:0000256" key="1">
    <source>
        <dbReference type="ARBA" id="ARBA00001933"/>
    </source>
</evidence>
<dbReference type="InterPro" id="IPR000183">
    <property type="entry name" value="Orn/DAP/Arg_de-COase"/>
</dbReference>
<feature type="domain" description="Orn/DAP/Arg decarboxylase 2 C-terminal" evidence="7">
    <location>
        <begin position="24"/>
        <end position="372"/>
    </location>
</feature>
<evidence type="ECO:0000256" key="6">
    <source>
        <dbReference type="RuleBase" id="RU003737"/>
    </source>
</evidence>
<dbReference type="Gene3D" id="2.40.37.10">
    <property type="entry name" value="Lyase, Ornithine Decarboxylase, Chain A, domain 1"/>
    <property type="match status" value="1"/>
</dbReference>
<keyword evidence="10" id="KW-1185">Reference proteome</keyword>
<dbReference type="PRINTS" id="PR01179">
    <property type="entry name" value="ODADCRBXLASE"/>
</dbReference>
<dbReference type="PRINTS" id="PR01181">
    <property type="entry name" value="DAPDCRBXLASE"/>
</dbReference>
<dbReference type="InterPro" id="IPR002986">
    <property type="entry name" value="DAP_deCOOHase_LysA"/>
</dbReference>
<evidence type="ECO:0000256" key="5">
    <source>
        <dbReference type="ARBA" id="ARBA00023239"/>
    </source>
</evidence>
<evidence type="ECO:0000256" key="3">
    <source>
        <dbReference type="ARBA" id="ARBA00022898"/>
    </source>
</evidence>
<dbReference type="Pfam" id="PF00278">
    <property type="entry name" value="Orn_DAP_Arg_deC"/>
    <property type="match status" value="1"/>
</dbReference>
<comment type="similarity">
    <text evidence="6">Belongs to the Orn/Lys/Arg decarboxylase class-II family.</text>
</comment>
<proteinExistence type="inferred from homology"/>
<keyword evidence="3" id="KW-0663">Pyridoxal phosphate</keyword>
<evidence type="ECO:0000259" key="8">
    <source>
        <dbReference type="Pfam" id="PF02784"/>
    </source>
</evidence>
<evidence type="ECO:0000256" key="4">
    <source>
        <dbReference type="ARBA" id="ARBA00023154"/>
    </source>
</evidence>
<evidence type="ECO:0000313" key="9">
    <source>
        <dbReference type="EMBL" id="MCH6167158.1"/>
    </source>
</evidence>
<dbReference type="InterPro" id="IPR022643">
    <property type="entry name" value="De-COase2_C"/>
</dbReference>
<dbReference type="InterPro" id="IPR029066">
    <property type="entry name" value="PLP-binding_barrel"/>
</dbReference>
<evidence type="ECO:0000259" key="7">
    <source>
        <dbReference type="Pfam" id="PF00278"/>
    </source>
</evidence>
<dbReference type="EMBL" id="JAKXMK010000012">
    <property type="protein sequence ID" value="MCH6167158.1"/>
    <property type="molecule type" value="Genomic_DNA"/>
</dbReference>
<dbReference type="SUPFAM" id="SSF51419">
    <property type="entry name" value="PLP-binding barrel"/>
    <property type="match status" value="1"/>
</dbReference>
<dbReference type="InterPro" id="IPR009006">
    <property type="entry name" value="Ala_racemase/Decarboxylase_C"/>
</dbReference>
<reference evidence="9 10" key="1">
    <citation type="submission" date="2022-03" db="EMBL/GenBank/DDBJ databases">
        <title>Pseudonocardia alaer sp. nov., a novel actinomycete isolated from reed forest soil.</title>
        <authorList>
            <person name="Wang L."/>
        </authorList>
    </citation>
    <scope>NUCLEOTIDE SEQUENCE [LARGE SCALE GENOMIC DNA]</scope>
    <source>
        <strain evidence="9 10">Y-16303</strain>
    </source>
</reference>
<dbReference type="PANTHER" id="PTHR43727:SF2">
    <property type="entry name" value="GROUP IV DECARBOXYLASE"/>
    <property type="match status" value="1"/>
</dbReference>
<organism evidence="9 10">
    <name type="scientific">Pseudonocardia alaniniphila</name>
    <dbReference type="NCBI Taxonomy" id="75291"/>
    <lineage>
        <taxon>Bacteria</taxon>
        <taxon>Bacillati</taxon>
        <taxon>Actinomycetota</taxon>
        <taxon>Actinomycetes</taxon>
        <taxon>Pseudonocardiales</taxon>
        <taxon>Pseudonocardiaceae</taxon>
        <taxon>Pseudonocardia</taxon>
    </lineage>
</organism>
<dbReference type="CDD" id="cd06839">
    <property type="entry name" value="PLPDE_III_Btrk_like"/>
    <property type="match status" value="1"/>
</dbReference>
<dbReference type="Gene3D" id="3.20.20.10">
    <property type="entry name" value="Alanine racemase"/>
    <property type="match status" value="1"/>
</dbReference>
<protein>
    <submittedName>
        <fullName evidence="9">Type III PLP-dependent enzyme</fullName>
    </submittedName>
</protein>
<comment type="caution">
    <text evidence="9">The sequence shown here is derived from an EMBL/GenBank/DDBJ whole genome shotgun (WGS) entry which is preliminary data.</text>
</comment>
<dbReference type="SUPFAM" id="SSF50621">
    <property type="entry name" value="Alanine racemase C-terminal domain-like"/>
    <property type="match status" value="1"/>
</dbReference>
<name>A0ABS9TFG8_9PSEU</name>
<evidence type="ECO:0000256" key="2">
    <source>
        <dbReference type="ARBA" id="ARBA00022793"/>
    </source>
</evidence>
<evidence type="ECO:0000313" key="10">
    <source>
        <dbReference type="Proteomes" id="UP001299970"/>
    </source>
</evidence>